<dbReference type="STRING" id="1499966.U14_00921"/>
<feature type="domain" description="HTH gntR-type" evidence="4">
    <location>
        <begin position="9"/>
        <end position="77"/>
    </location>
</feature>
<dbReference type="Gene3D" id="1.10.10.10">
    <property type="entry name" value="Winged helix-like DNA-binding domain superfamily/Winged helix DNA-binding domain"/>
    <property type="match status" value="1"/>
</dbReference>
<evidence type="ECO:0000313" key="6">
    <source>
        <dbReference type="Proteomes" id="UP000030700"/>
    </source>
</evidence>
<dbReference type="CDD" id="cd01541">
    <property type="entry name" value="PBP1_AraR"/>
    <property type="match status" value="1"/>
</dbReference>
<dbReference type="SMART" id="SM00345">
    <property type="entry name" value="HTH_GNTR"/>
    <property type="match status" value="1"/>
</dbReference>
<keyword evidence="2" id="KW-0238">DNA-binding</keyword>
<evidence type="ECO:0000259" key="4">
    <source>
        <dbReference type="PROSITE" id="PS50949"/>
    </source>
</evidence>
<dbReference type="GO" id="GO:0000976">
    <property type="term" value="F:transcription cis-regulatory region binding"/>
    <property type="evidence" value="ECO:0007669"/>
    <property type="project" value="TreeGrafter"/>
</dbReference>
<dbReference type="SUPFAM" id="SSF53822">
    <property type="entry name" value="Periplasmic binding protein-like I"/>
    <property type="match status" value="1"/>
</dbReference>
<dbReference type="GO" id="GO:0003700">
    <property type="term" value="F:DNA-binding transcription factor activity"/>
    <property type="evidence" value="ECO:0007669"/>
    <property type="project" value="InterPro"/>
</dbReference>
<dbReference type="InterPro" id="IPR028082">
    <property type="entry name" value="Peripla_BP_I"/>
</dbReference>
<dbReference type="Proteomes" id="UP000030700">
    <property type="component" value="Unassembled WGS sequence"/>
</dbReference>
<dbReference type="Pfam" id="PF13377">
    <property type="entry name" value="Peripla_BP_3"/>
    <property type="match status" value="1"/>
</dbReference>
<dbReference type="Gene3D" id="3.40.50.2300">
    <property type="match status" value="2"/>
</dbReference>
<dbReference type="HOGENOM" id="CLU_037628_15_0_0"/>
<name>A0A0S6VRA5_9BACT</name>
<dbReference type="PANTHER" id="PTHR30146">
    <property type="entry name" value="LACI-RELATED TRANSCRIPTIONAL REPRESSOR"/>
    <property type="match status" value="1"/>
</dbReference>
<evidence type="ECO:0000256" key="1">
    <source>
        <dbReference type="ARBA" id="ARBA00023015"/>
    </source>
</evidence>
<dbReference type="Pfam" id="PF00392">
    <property type="entry name" value="GntR"/>
    <property type="match status" value="1"/>
</dbReference>
<reference evidence="5" key="1">
    <citation type="journal article" date="2015" name="PeerJ">
        <title>First genomic representation of candidate bacterial phylum KSB3 points to enhanced environmental sensing as a trigger of wastewater bulking.</title>
        <authorList>
            <person name="Sekiguchi Y."/>
            <person name="Ohashi A."/>
            <person name="Parks D.H."/>
            <person name="Yamauchi T."/>
            <person name="Tyson G.W."/>
            <person name="Hugenholtz P."/>
        </authorList>
    </citation>
    <scope>NUCLEOTIDE SEQUENCE [LARGE SCALE GENOMIC DNA]</scope>
</reference>
<dbReference type="SUPFAM" id="SSF46785">
    <property type="entry name" value="Winged helix' DNA-binding domain"/>
    <property type="match status" value="1"/>
</dbReference>
<dbReference type="PANTHER" id="PTHR30146:SF109">
    <property type="entry name" value="HTH-TYPE TRANSCRIPTIONAL REGULATOR GALS"/>
    <property type="match status" value="1"/>
</dbReference>
<sequence>MKIDAENSRPKYAQLKDILTRYFRDGHYQQGQQLPSENELMQKFDVSRSTVRQTLAELANEGVIYKKQGLGSFFSGNINEQASRSSLVGVISPHLFEYIYPQILQGINNIAYQQQCNIVLANSEGNAENEMTHVEQLVSRNVDGLLFEPSGSPVDFEETKVFHLLKSLPIPVVFMDWALDDRSVLYVSLDDVEGGFRATQYLIEAGHRRIAIVYLEHHTPSQKRLIGYRNALAQYAVSPDERLEKHCSVVRWNEANYAYWLTKELMEMGDERPTAIFYFNDDAAIRGYAAIRDAGLKIPDDVSVMGFDDAQIASMVDVPLTSVVHPKYQIGKWAAEMLFDQIEHQGRNTSRQMVLHPNLAIRKSVKFLQ</sequence>
<dbReference type="InterPro" id="IPR036388">
    <property type="entry name" value="WH-like_DNA-bd_sf"/>
</dbReference>
<dbReference type="CDD" id="cd07377">
    <property type="entry name" value="WHTH_GntR"/>
    <property type="match status" value="1"/>
</dbReference>
<dbReference type="InterPro" id="IPR046335">
    <property type="entry name" value="LacI/GalR-like_sensor"/>
</dbReference>
<proteinExistence type="predicted"/>
<dbReference type="InterPro" id="IPR036390">
    <property type="entry name" value="WH_DNA-bd_sf"/>
</dbReference>
<evidence type="ECO:0000256" key="2">
    <source>
        <dbReference type="ARBA" id="ARBA00023125"/>
    </source>
</evidence>
<gene>
    <name evidence="5" type="ORF">U14_00921</name>
</gene>
<dbReference type="PRINTS" id="PR00035">
    <property type="entry name" value="HTHGNTR"/>
</dbReference>
<keyword evidence="1" id="KW-0805">Transcription regulation</keyword>
<dbReference type="AlphaFoldDB" id="A0A0S6VRA5"/>
<dbReference type="PROSITE" id="PS50949">
    <property type="entry name" value="HTH_GNTR"/>
    <property type="match status" value="1"/>
</dbReference>
<dbReference type="InterPro" id="IPR033532">
    <property type="entry name" value="AraR_ligand_bind_dom"/>
</dbReference>
<evidence type="ECO:0000313" key="5">
    <source>
        <dbReference type="EMBL" id="GAK49698.1"/>
    </source>
</evidence>
<accession>A0A0S6VRA5</accession>
<dbReference type="InterPro" id="IPR000524">
    <property type="entry name" value="Tscrpt_reg_HTH_GntR"/>
</dbReference>
<protein>
    <submittedName>
        <fullName evidence="5">Transcriptional repressor</fullName>
    </submittedName>
</protein>
<keyword evidence="3" id="KW-0804">Transcription</keyword>
<evidence type="ECO:0000256" key="3">
    <source>
        <dbReference type="ARBA" id="ARBA00023163"/>
    </source>
</evidence>
<organism evidence="5">
    <name type="scientific">Candidatus Moduliflexus flocculans</name>
    <dbReference type="NCBI Taxonomy" id="1499966"/>
    <lineage>
        <taxon>Bacteria</taxon>
        <taxon>Candidatus Moduliflexota</taxon>
        <taxon>Candidatus Moduliflexia</taxon>
        <taxon>Candidatus Moduliflexales</taxon>
        <taxon>Candidatus Moduliflexaceae</taxon>
    </lineage>
</organism>
<dbReference type="EMBL" id="DF820455">
    <property type="protein sequence ID" value="GAK49698.1"/>
    <property type="molecule type" value="Genomic_DNA"/>
</dbReference>
<keyword evidence="6" id="KW-1185">Reference proteome</keyword>